<gene>
    <name evidence="4" type="ORF">Agabi119p4_7476</name>
</gene>
<dbReference type="Pfam" id="PF24883">
    <property type="entry name" value="NPHP3_N"/>
    <property type="match status" value="1"/>
</dbReference>
<dbReference type="EMBL" id="JABXXO010000010">
    <property type="protein sequence ID" value="KAF7768233.1"/>
    <property type="molecule type" value="Genomic_DNA"/>
</dbReference>
<evidence type="ECO:0000256" key="2">
    <source>
        <dbReference type="SAM" id="MobiDB-lite"/>
    </source>
</evidence>
<dbReference type="InterPro" id="IPR007111">
    <property type="entry name" value="NACHT_NTPase"/>
</dbReference>
<dbReference type="PROSITE" id="PS50837">
    <property type="entry name" value="NACHT"/>
    <property type="match status" value="1"/>
</dbReference>
<evidence type="ECO:0000313" key="5">
    <source>
        <dbReference type="Proteomes" id="UP000629468"/>
    </source>
</evidence>
<protein>
    <recommendedName>
        <fullName evidence="3">NACHT domain-containing protein</fullName>
    </recommendedName>
</protein>
<reference evidence="4 5" key="1">
    <citation type="journal article" name="Sci. Rep.">
        <title>Telomere-to-telomere assembled and centromere annotated genomes of the two main subspecies of the button mushroom Agaricus bisporus reveal especially polymorphic chromosome ends.</title>
        <authorList>
            <person name="Sonnenberg A.S.M."/>
            <person name="Sedaghat-Telgerd N."/>
            <person name="Lavrijssen B."/>
            <person name="Ohm R.A."/>
            <person name="Hendrickx P.M."/>
            <person name="Scholtmeijer K."/>
            <person name="Baars J.J.P."/>
            <person name="van Peer A."/>
        </authorList>
    </citation>
    <scope>NUCLEOTIDE SEQUENCE [LARGE SCALE GENOMIC DNA]</scope>
    <source>
        <strain evidence="4 5">H119_p4</strain>
    </source>
</reference>
<evidence type="ECO:0000313" key="4">
    <source>
        <dbReference type="EMBL" id="KAF7768233.1"/>
    </source>
</evidence>
<dbReference type="Gene3D" id="3.40.50.300">
    <property type="entry name" value="P-loop containing nucleotide triphosphate hydrolases"/>
    <property type="match status" value="1"/>
</dbReference>
<accession>A0A8H7C7T3</accession>
<dbReference type="SUPFAM" id="SSF52540">
    <property type="entry name" value="P-loop containing nucleoside triphosphate hydrolases"/>
    <property type="match status" value="1"/>
</dbReference>
<evidence type="ECO:0000256" key="1">
    <source>
        <dbReference type="ARBA" id="ARBA00022737"/>
    </source>
</evidence>
<dbReference type="PANTHER" id="PTHR10039">
    <property type="entry name" value="AMELOGENIN"/>
    <property type="match status" value="1"/>
</dbReference>
<dbReference type="InterPro" id="IPR056884">
    <property type="entry name" value="NPHP3-like_N"/>
</dbReference>
<feature type="compositionally biased region" description="Polar residues" evidence="2">
    <location>
        <begin position="793"/>
        <end position="802"/>
    </location>
</feature>
<evidence type="ECO:0000259" key="3">
    <source>
        <dbReference type="PROSITE" id="PS50837"/>
    </source>
</evidence>
<dbReference type="AlphaFoldDB" id="A0A8H7C7T3"/>
<name>A0A8H7C7T3_AGABI</name>
<comment type="caution">
    <text evidence="4">The sequence shown here is derived from an EMBL/GenBank/DDBJ whole genome shotgun (WGS) entry which is preliminary data.</text>
</comment>
<dbReference type="Proteomes" id="UP000629468">
    <property type="component" value="Unassembled WGS sequence"/>
</dbReference>
<dbReference type="PANTHER" id="PTHR10039:SF14">
    <property type="entry name" value="NACHT DOMAIN-CONTAINING PROTEIN"/>
    <property type="match status" value="1"/>
</dbReference>
<keyword evidence="1" id="KW-0677">Repeat</keyword>
<organism evidence="4 5">
    <name type="scientific">Agaricus bisporus var. burnettii</name>
    <dbReference type="NCBI Taxonomy" id="192524"/>
    <lineage>
        <taxon>Eukaryota</taxon>
        <taxon>Fungi</taxon>
        <taxon>Dikarya</taxon>
        <taxon>Basidiomycota</taxon>
        <taxon>Agaricomycotina</taxon>
        <taxon>Agaricomycetes</taxon>
        <taxon>Agaricomycetidae</taxon>
        <taxon>Agaricales</taxon>
        <taxon>Agaricineae</taxon>
        <taxon>Agaricaceae</taxon>
        <taxon>Agaricus</taxon>
    </lineage>
</organism>
<sequence length="890" mass="101271">MFLTETVADVPVSVRKSLNAVTEPIRADGPNFPPPGRWPRDSTLALRERHLVFCSTFKATNFLSQDTDGDDLMLNQLYPRAAKSQMNLRLKGEKVISRLLGRKKKSSVQLADRENDGTTTAAPKIVVQDESSKATENPWNTAGVQNARDDVLNTDTQSKANRVLRSETPDIVTSEHEAFDVNMNKSSGFFNHAHHLVFNNPTMVDKYTNIVNQVVGDREAKAKELLSRHIIPGAAHDSSARDPPPQCHPGTRIKINERIMAWFYDERKRELILWIYGPAGVGKSAIVQTIAEALAISKCLGASVFFSRPNGRNNSRSVFITIAYQLAVHIEPYCAFISDKLASDPELVNKGMKEQFRAFIVEPFVQAKIGSGGKTWSILLDGLDELDEQRWQREIIRLVTTFVLEYPEVPLVWVISSRPEPHISNTFKQKQTISSYWEEYVPVDSPEACQDVERYLRSSFETIRQDFPHIIPKDWPDEMKIVKFAHAASGLFAFADVAVRFIGDPRHADPVTRLEDVLSVIDGSGVSSVDDQPFAHLDAMYTRILTSIPSKTWPTTQRLLGTIFVFNGTLASAKGLSVTLSLELSKIYSSMNDLYSVLDIPLDDYSQLVFHHASFVEFLEDDTRSKEFYISSEDAWRQINKYCLELWLDFKRQFPQGSSSGYKDSWSKFASQFHSSSDANISVDTSSRFDAALLYYIHGSLLDSLSEMYSAVQAEASQDHQEQLFDLMCRVDAAVACHGVIYQRIFVCLWFDVWKTYQTELMNRGIACEIRLGHLQLDRLEWPREHPTHTWEKSSSTQSGSETYKEMPSSPESFNEYMSGLKYFQQRNPTVRVLISGTPGNRFAVFIYEYTEDDDYKEYSLHLRNQSPKFDEYDYHGYYCIPYPDDTSII</sequence>
<feature type="domain" description="NACHT" evidence="3">
    <location>
        <begin position="271"/>
        <end position="419"/>
    </location>
</feature>
<proteinExistence type="predicted"/>
<dbReference type="InterPro" id="IPR027417">
    <property type="entry name" value="P-loop_NTPase"/>
</dbReference>
<feature type="region of interest" description="Disordered" evidence="2">
    <location>
        <begin position="788"/>
        <end position="812"/>
    </location>
</feature>